<name>G2YNL1_BOTF4</name>
<reference evidence="2" key="1">
    <citation type="journal article" date="2011" name="PLoS Genet.">
        <title>Genomic analysis of the necrotrophic fungal pathogens Sclerotinia sclerotiorum and Botrytis cinerea.</title>
        <authorList>
            <person name="Amselem J."/>
            <person name="Cuomo C.A."/>
            <person name="van Kan J.A."/>
            <person name="Viaud M."/>
            <person name="Benito E.P."/>
            <person name="Couloux A."/>
            <person name="Coutinho P.M."/>
            <person name="de Vries R.P."/>
            <person name="Dyer P.S."/>
            <person name="Fillinger S."/>
            <person name="Fournier E."/>
            <person name="Gout L."/>
            <person name="Hahn M."/>
            <person name="Kohn L."/>
            <person name="Lapalu N."/>
            <person name="Plummer K.M."/>
            <person name="Pradier J.M."/>
            <person name="Quevillon E."/>
            <person name="Sharon A."/>
            <person name="Simon A."/>
            <person name="ten Have A."/>
            <person name="Tudzynski B."/>
            <person name="Tudzynski P."/>
            <person name="Wincker P."/>
            <person name="Andrew M."/>
            <person name="Anthouard V."/>
            <person name="Beever R.E."/>
            <person name="Beffa R."/>
            <person name="Benoit I."/>
            <person name="Bouzid O."/>
            <person name="Brault B."/>
            <person name="Chen Z."/>
            <person name="Choquer M."/>
            <person name="Collemare J."/>
            <person name="Cotton P."/>
            <person name="Danchin E.G."/>
            <person name="Da Silva C."/>
            <person name="Gautier A."/>
            <person name="Giraud C."/>
            <person name="Giraud T."/>
            <person name="Gonzalez C."/>
            <person name="Grossetete S."/>
            <person name="Guldener U."/>
            <person name="Henrissat B."/>
            <person name="Howlett B.J."/>
            <person name="Kodira C."/>
            <person name="Kretschmer M."/>
            <person name="Lappartient A."/>
            <person name="Leroch M."/>
            <person name="Levis C."/>
            <person name="Mauceli E."/>
            <person name="Neuveglise C."/>
            <person name="Oeser B."/>
            <person name="Pearson M."/>
            <person name="Poulain J."/>
            <person name="Poussereau N."/>
            <person name="Quesneville H."/>
            <person name="Rascle C."/>
            <person name="Schumacher J."/>
            <person name="Segurens B."/>
            <person name="Sexton A."/>
            <person name="Silva E."/>
            <person name="Sirven C."/>
            <person name="Soanes D.M."/>
            <person name="Talbot N.J."/>
            <person name="Templeton M."/>
            <person name="Yandava C."/>
            <person name="Yarden O."/>
            <person name="Zeng Q."/>
            <person name="Rollins J.A."/>
            <person name="Lebrun M.H."/>
            <person name="Dickman M."/>
        </authorList>
    </citation>
    <scope>NUCLEOTIDE SEQUENCE [LARGE SCALE GENOMIC DNA]</scope>
    <source>
        <strain evidence="2">T4</strain>
    </source>
</reference>
<organism evidence="1 2">
    <name type="scientific">Botryotinia fuckeliana (strain T4)</name>
    <name type="common">Noble rot fungus</name>
    <name type="synonym">Botrytis cinerea</name>
    <dbReference type="NCBI Taxonomy" id="999810"/>
    <lineage>
        <taxon>Eukaryota</taxon>
        <taxon>Fungi</taxon>
        <taxon>Dikarya</taxon>
        <taxon>Ascomycota</taxon>
        <taxon>Pezizomycotina</taxon>
        <taxon>Leotiomycetes</taxon>
        <taxon>Helotiales</taxon>
        <taxon>Sclerotiniaceae</taxon>
        <taxon>Botrytis</taxon>
    </lineage>
</organism>
<sequence>MEQVHKKLLYASLNSAFLQHPPKMSTHCFSGLNPSDQSDRLPPGLLNVLLRKSSKDERNTPTVA</sequence>
<dbReference type="HOGENOM" id="CLU_2867430_0_0_1"/>
<gene>
    <name evidence="1" type="ORF">BofuT4_uP122280.1</name>
</gene>
<accession>G2YNL1</accession>
<dbReference type="EMBL" id="FQ790346">
    <property type="protein sequence ID" value="CCD53209.1"/>
    <property type="molecule type" value="Genomic_DNA"/>
</dbReference>
<dbReference type="Proteomes" id="UP000008177">
    <property type="component" value="Unplaced contigs"/>
</dbReference>
<dbReference type="AlphaFoldDB" id="G2YNL1"/>
<evidence type="ECO:0000313" key="1">
    <source>
        <dbReference type="EMBL" id="CCD53209.1"/>
    </source>
</evidence>
<proteinExistence type="predicted"/>
<protein>
    <submittedName>
        <fullName evidence="1">Uncharacterized protein</fullName>
    </submittedName>
</protein>
<dbReference type="InParanoid" id="G2YNL1"/>
<evidence type="ECO:0000313" key="2">
    <source>
        <dbReference type="Proteomes" id="UP000008177"/>
    </source>
</evidence>